<keyword evidence="5" id="KW-0997">Cell inner membrane</keyword>
<feature type="transmembrane region" description="Helical" evidence="11">
    <location>
        <begin position="207"/>
        <end position="226"/>
    </location>
</feature>
<evidence type="ECO:0000256" key="7">
    <source>
        <dbReference type="ARBA" id="ARBA00022989"/>
    </source>
</evidence>
<comment type="function">
    <text evidence="9">Part of the ABC transporter complex LsrABCD involved in autoinducer 2 (AI-2) import. Probably responsible for the translocation of the substrate across the membrane.</text>
</comment>
<accession>A0AA37X1Z5</accession>
<organism evidence="12 13">
    <name type="scientific">Cypionkella aquatica</name>
    <dbReference type="NCBI Taxonomy" id="1756042"/>
    <lineage>
        <taxon>Bacteria</taxon>
        <taxon>Pseudomonadati</taxon>
        <taxon>Pseudomonadota</taxon>
        <taxon>Alphaproteobacteria</taxon>
        <taxon>Rhodobacterales</taxon>
        <taxon>Paracoccaceae</taxon>
        <taxon>Cypionkella</taxon>
    </lineage>
</organism>
<keyword evidence="6 11" id="KW-0812">Transmembrane</keyword>
<comment type="caution">
    <text evidence="12">The sequence shown here is derived from an EMBL/GenBank/DDBJ whole genome shotgun (WGS) entry which is preliminary data.</text>
</comment>
<dbReference type="PANTHER" id="PTHR32196:SF71">
    <property type="entry name" value="AUTOINDUCER 2 IMPORT SYSTEM PERMEASE PROTEIN LSRD"/>
    <property type="match status" value="1"/>
</dbReference>
<comment type="subunit">
    <text evidence="2">The complex is composed of two ATP-binding proteins (LsrA), two transmembrane proteins (LsrC and LsrD) and a solute-binding protein (LsrB).</text>
</comment>
<evidence type="ECO:0000256" key="2">
    <source>
        <dbReference type="ARBA" id="ARBA00011262"/>
    </source>
</evidence>
<evidence type="ECO:0000256" key="6">
    <source>
        <dbReference type="ARBA" id="ARBA00022692"/>
    </source>
</evidence>
<dbReference type="AlphaFoldDB" id="A0AA37X1Z5"/>
<feature type="transmembrane region" description="Helical" evidence="11">
    <location>
        <begin position="113"/>
        <end position="134"/>
    </location>
</feature>
<proteinExistence type="predicted"/>
<evidence type="ECO:0000256" key="3">
    <source>
        <dbReference type="ARBA" id="ARBA00022448"/>
    </source>
</evidence>
<feature type="transmembrane region" description="Helical" evidence="11">
    <location>
        <begin position="86"/>
        <end position="106"/>
    </location>
</feature>
<dbReference type="CDD" id="cd06579">
    <property type="entry name" value="TM_PBP1_transp_AraH_like"/>
    <property type="match status" value="1"/>
</dbReference>
<sequence length="319" mass="33821">MSRLFSWEGFLFACLIVIFTFNAVAAPDFLSISNQINLFQLSIEKIILALVMTFVIINAEIDLSVGSMMGLSACTFGYLHQMGMPAALVILICLCIGVAGGLFNGWFTARLGLPSLVVTLATLIGFRGLARVMLEDRGIGGFPDWFAALGQKGLIGPIPFALISFVVLFFVLYILLERSGFGRKTYVIGSNRDVADFAGIDTARHKIIIFTMSGAAAAFAGLLYAARVGAVRGDVASGFELDVITIVLLGGVSIFGGKGSLVGTLLSILIVLNLRNGMALLSITGHIQTGVIGLLLIASVVIPRTKLATPSFLKPEVTP</sequence>
<keyword evidence="8 11" id="KW-0472">Membrane</keyword>
<dbReference type="Pfam" id="PF02653">
    <property type="entry name" value="BPD_transp_2"/>
    <property type="match status" value="1"/>
</dbReference>
<evidence type="ECO:0000256" key="1">
    <source>
        <dbReference type="ARBA" id="ARBA00004651"/>
    </source>
</evidence>
<feature type="transmembrane region" description="Helical" evidence="11">
    <location>
        <begin position="279"/>
        <end position="302"/>
    </location>
</feature>
<keyword evidence="13" id="KW-1185">Reference proteome</keyword>
<dbReference type="RefSeq" id="WP_284325261.1">
    <property type="nucleotide sequence ID" value="NZ_BSPP01000007.1"/>
</dbReference>
<keyword evidence="7 11" id="KW-1133">Transmembrane helix</keyword>
<evidence type="ECO:0000256" key="11">
    <source>
        <dbReference type="SAM" id="Phobius"/>
    </source>
</evidence>
<dbReference type="GO" id="GO:0022857">
    <property type="term" value="F:transmembrane transporter activity"/>
    <property type="evidence" value="ECO:0007669"/>
    <property type="project" value="InterPro"/>
</dbReference>
<feature type="transmembrane region" description="Helical" evidence="11">
    <location>
        <begin position="154"/>
        <end position="176"/>
    </location>
</feature>
<evidence type="ECO:0000256" key="4">
    <source>
        <dbReference type="ARBA" id="ARBA00022475"/>
    </source>
</evidence>
<keyword evidence="3" id="KW-0813">Transport</keyword>
<dbReference type="InterPro" id="IPR001851">
    <property type="entry name" value="ABC_transp_permease"/>
</dbReference>
<feature type="transmembrane region" description="Helical" evidence="11">
    <location>
        <begin position="246"/>
        <end position="272"/>
    </location>
</feature>
<evidence type="ECO:0000313" key="13">
    <source>
        <dbReference type="Proteomes" id="UP001157355"/>
    </source>
</evidence>
<dbReference type="EMBL" id="BSPP01000007">
    <property type="protein sequence ID" value="GLS87080.1"/>
    <property type="molecule type" value="Genomic_DNA"/>
</dbReference>
<dbReference type="GO" id="GO:0005886">
    <property type="term" value="C:plasma membrane"/>
    <property type="evidence" value="ECO:0007669"/>
    <property type="project" value="UniProtKB-SubCell"/>
</dbReference>
<evidence type="ECO:0000256" key="5">
    <source>
        <dbReference type="ARBA" id="ARBA00022519"/>
    </source>
</evidence>
<protein>
    <recommendedName>
        <fullName evidence="10">Autoinducer 2 import system permease protein LsrD</fullName>
    </recommendedName>
</protein>
<name>A0AA37X1Z5_9RHOB</name>
<evidence type="ECO:0000256" key="8">
    <source>
        <dbReference type="ARBA" id="ARBA00023136"/>
    </source>
</evidence>
<dbReference type="PANTHER" id="PTHR32196">
    <property type="entry name" value="ABC TRANSPORTER PERMEASE PROTEIN YPHD-RELATED-RELATED"/>
    <property type="match status" value="1"/>
</dbReference>
<comment type="subcellular location">
    <subcellularLocation>
        <location evidence="1">Cell membrane</location>
        <topology evidence="1">Multi-pass membrane protein</topology>
    </subcellularLocation>
</comment>
<evidence type="ECO:0000256" key="9">
    <source>
        <dbReference type="ARBA" id="ARBA00025439"/>
    </source>
</evidence>
<reference evidence="12 13" key="1">
    <citation type="journal article" date="2014" name="Int. J. Syst. Evol. Microbiol.">
        <title>Complete genome sequence of Corynebacterium casei LMG S-19264T (=DSM 44701T), isolated from a smear-ripened cheese.</title>
        <authorList>
            <consortium name="US DOE Joint Genome Institute (JGI-PGF)"/>
            <person name="Walter F."/>
            <person name="Albersmeier A."/>
            <person name="Kalinowski J."/>
            <person name="Ruckert C."/>
        </authorList>
    </citation>
    <scope>NUCLEOTIDE SEQUENCE [LARGE SCALE GENOMIC DNA]</scope>
    <source>
        <strain evidence="12 13">NBRC 111766</strain>
    </source>
</reference>
<evidence type="ECO:0000313" key="12">
    <source>
        <dbReference type="EMBL" id="GLS87080.1"/>
    </source>
</evidence>
<gene>
    <name evidence="12" type="ORF">GCM10010873_20540</name>
</gene>
<keyword evidence="4" id="KW-1003">Cell membrane</keyword>
<evidence type="ECO:0000256" key="10">
    <source>
        <dbReference type="ARBA" id="ARBA00039381"/>
    </source>
</evidence>
<dbReference type="Proteomes" id="UP001157355">
    <property type="component" value="Unassembled WGS sequence"/>
</dbReference>